<dbReference type="EMBL" id="PZZW01000010">
    <property type="protein sequence ID" value="PTM75827.1"/>
    <property type="molecule type" value="Genomic_DNA"/>
</dbReference>
<comment type="caution">
    <text evidence="1">The sequence shown here is derived from an EMBL/GenBank/DDBJ whole genome shotgun (WGS) entry which is preliminary data.</text>
</comment>
<protein>
    <submittedName>
        <fullName evidence="1">Uncharacterized protein</fullName>
    </submittedName>
</protein>
<evidence type="ECO:0000313" key="2">
    <source>
        <dbReference type="Proteomes" id="UP000240800"/>
    </source>
</evidence>
<organism evidence="1 2">
    <name type="scientific">Cereibacter johrii</name>
    <dbReference type="NCBI Taxonomy" id="445629"/>
    <lineage>
        <taxon>Bacteria</taxon>
        <taxon>Pseudomonadati</taxon>
        <taxon>Pseudomonadota</taxon>
        <taxon>Alphaproteobacteria</taxon>
        <taxon>Rhodobacterales</taxon>
        <taxon>Paracoccaceae</taxon>
        <taxon>Cereibacter</taxon>
    </lineage>
</organism>
<proteinExistence type="predicted"/>
<keyword evidence="2" id="KW-1185">Reference proteome</keyword>
<evidence type="ECO:0000313" key="1">
    <source>
        <dbReference type="EMBL" id="PTM75827.1"/>
    </source>
</evidence>
<accession>A0ABX5J2M0</accession>
<sequence>MTHPDPRQRDAQGCRKGKRLSDCGFDEVERRALTLMRHLFVGVAQNRPPGGPEAVMLARTLLGPANGDQAMAALLAFVQTMALSRGEPFRYANPFCPGCAARITADEERLVRVLHHVRRGQEGRAMIHALMLCEAGPIGPLIEAAHEVHRAAEPAPFA</sequence>
<dbReference type="Proteomes" id="UP000240800">
    <property type="component" value="Unassembled WGS sequence"/>
</dbReference>
<reference evidence="1 2" key="1">
    <citation type="submission" date="2018-04" db="EMBL/GenBank/DDBJ databases">
        <title>Genomic Encyclopedia of Type Strains, Phase III (KMG-III): the genomes of soil and plant-associated and newly described type strains.</title>
        <authorList>
            <person name="Whitman W."/>
        </authorList>
    </citation>
    <scope>NUCLEOTIDE SEQUENCE [LARGE SCALE GENOMIC DNA]</scope>
    <source>
        <strain evidence="1 2">JA192</strain>
    </source>
</reference>
<name>A0ABX5J2M0_9RHOB</name>
<gene>
    <name evidence="1" type="ORF">C8J29_11047</name>
</gene>
<dbReference type="RefSeq" id="WP_069332025.1">
    <property type="nucleotide sequence ID" value="NZ_MABH01000136.1"/>
</dbReference>